<accession>A0A8T2L0Y3</accession>
<evidence type="ECO:0000256" key="1">
    <source>
        <dbReference type="PROSITE-ProRule" id="PRU00325"/>
    </source>
</evidence>
<name>A0A8T2L0Y3_ASTMX</name>
<feature type="domain" description="SWIM-type" evidence="3">
    <location>
        <begin position="48"/>
        <end position="85"/>
    </location>
</feature>
<organism evidence="4 5">
    <name type="scientific">Astyanax mexicanus</name>
    <name type="common">Blind cave fish</name>
    <name type="synonym">Astyanax fasciatus mexicanus</name>
    <dbReference type="NCBI Taxonomy" id="7994"/>
    <lineage>
        <taxon>Eukaryota</taxon>
        <taxon>Metazoa</taxon>
        <taxon>Chordata</taxon>
        <taxon>Craniata</taxon>
        <taxon>Vertebrata</taxon>
        <taxon>Euteleostomi</taxon>
        <taxon>Actinopterygii</taxon>
        <taxon>Neopterygii</taxon>
        <taxon>Teleostei</taxon>
        <taxon>Ostariophysi</taxon>
        <taxon>Characiformes</taxon>
        <taxon>Characoidei</taxon>
        <taxon>Acestrorhamphidae</taxon>
        <taxon>Acestrorhamphinae</taxon>
        <taxon>Astyanax</taxon>
    </lineage>
</organism>
<evidence type="ECO:0000259" key="3">
    <source>
        <dbReference type="PROSITE" id="PS50966"/>
    </source>
</evidence>
<evidence type="ECO:0000313" key="4">
    <source>
        <dbReference type="EMBL" id="KAG9264809.1"/>
    </source>
</evidence>
<dbReference type="PANTHER" id="PTHR46609">
    <property type="entry name" value="EXONUCLEASE, PHAGE-TYPE/RECB, C-TERMINAL DOMAIN-CONTAINING PROTEIN"/>
    <property type="match status" value="1"/>
</dbReference>
<dbReference type="InterPro" id="IPR011604">
    <property type="entry name" value="PDDEXK-like_dom_sf"/>
</dbReference>
<dbReference type="InterPro" id="IPR007527">
    <property type="entry name" value="Znf_SWIM"/>
</dbReference>
<dbReference type="GO" id="GO:0008270">
    <property type="term" value="F:zinc ion binding"/>
    <property type="evidence" value="ECO:0007669"/>
    <property type="project" value="UniProtKB-KW"/>
</dbReference>
<keyword evidence="2" id="KW-1133">Transmembrane helix</keyword>
<evidence type="ECO:0000256" key="2">
    <source>
        <dbReference type="SAM" id="Phobius"/>
    </source>
</evidence>
<dbReference type="InterPro" id="IPR019080">
    <property type="entry name" value="YqaJ_viral_recombinase"/>
</dbReference>
<dbReference type="InterPro" id="IPR011335">
    <property type="entry name" value="Restrct_endonuc-II-like"/>
</dbReference>
<dbReference type="Proteomes" id="UP000752171">
    <property type="component" value="Unassembled WGS sequence"/>
</dbReference>
<dbReference type="GO" id="GO:0006281">
    <property type="term" value="P:DNA repair"/>
    <property type="evidence" value="ECO:0007669"/>
    <property type="project" value="UniProtKB-ARBA"/>
</dbReference>
<keyword evidence="1" id="KW-0479">Metal-binding</keyword>
<dbReference type="EMBL" id="JAICCE010000018">
    <property type="protein sequence ID" value="KAG9264809.1"/>
    <property type="molecule type" value="Genomic_DNA"/>
</dbReference>
<gene>
    <name evidence="4" type="ORF">AMEX_G21135</name>
</gene>
<proteinExistence type="predicted"/>
<keyword evidence="1" id="KW-0863">Zinc-finger</keyword>
<keyword evidence="1" id="KW-0862">Zinc</keyword>
<dbReference type="PROSITE" id="PS50966">
    <property type="entry name" value="ZF_SWIM"/>
    <property type="match status" value="1"/>
</dbReference>
<keyword evidence="2" id="KW-0472">Membrane</keyword>
<dbReference type="InterPro" id="IPR051703">
    <property type="entry name" value="NF-kappa-B_Signaling_Reg"/>
</dbReference>
<keyword evidence="2" id="KW-0812">Transmembrane</keyword>
<dbReference type="CDD" id="cd22343">
    <property type="entry name" value="PDDEXK_lambda_exonuclease-like"/>
    <property type="match status" value="1"/>
</dbReference>
<dbReference type="SUPFAM" id="SSF52980">
    <property type="entry name" value="Restriction endonuclease-like"/>
    <property type="match status" value="1"/>
</dbReference>
<dbReference type="AlphaFoldDB" id="A0A8T2L0Y3"/>
<reference evidence="4 5" key="1">
    <citation type="submission" date="2021-07" db="EMBL/GenBank/DDBJ databases">
        <authorList>
            <person name="Imarazene B."/>
            <person name="Zahm M."/>
            <person name="Klopp C."/>
            <person name="Cabau C."/>
            <person name="Beille S."/>
            <person name="Jouanno E."/>
            <person name="Castinel A."/>
            <person name="Lluch J."/>
            <person name="Gil L."/>
            <person name="Kuchtly C."/>
            <person name="Lopez Roques C."/>
            <person name="Donnadieu C."/>
            <person name="Parrinello H."/>
            <person name="Journot L."/>
            <person name="Du K."/>
            <person name="Schartl M."/>
            <person name="Retaux S."/>
            <person name="Guiguen Y."/>
        </authorList>
    </citation>
    <scope>NUCLEOTIDE SEQUENCE [LARGE SCALE GENOMIC DNA]</scope>
    <source>
        <strain evidence="4">Pach_M1</strain>
        <tissue evidence="4">Testis</tissue>
    </source>
</reference>
<feature type="transmembrane region" description="Helical" evidence="2">
    <location>
        <begin position="25"/>
        <end position="48"/>
    </location>
</feature>
<dbReference type="Pfam" id="PF09588">
    <property type="entry name" value="YqaJ"/>
    <property type="match status" value="1"/>
</dbReference>
<protein>
    <recommendedName>
        <fullName evidence="3">SWIM-type domain-containing protein</fullName>
    </recommendedName>
</protein>
<sequence>MQNSTNVMVEGRQVFYTTNNVTGQILLMLLLLETVLFFSVIKFFLCVFQMTLRDSKPVVLINSNCSCVAGCGICNHLVALLFQTAHYSECGMTVVPPVLLCTQTEQKWHKPRTMGVKPGPVDAMVVLKPKPGATTASGVRSTLYKGYSGELPHPATLNPRPVYAGMKAESLPLICTMNISTDKPLVDSVFGKVQAGSVLSYQQTLPPPDSSHLIEEATRCQSATPEWHSLRRERVTASHFREVSHVRGPRTAEGQAERMIRGTRQTANMKRGLEMETGALKDYAVLKNLNLTKCELVIHPDAPWLGASPDGLVYDPLERPSFGLVEIKCPKAQSYVDCNVLKMAQGKYKLKESHCYYWQVQGQLLIT</sequence>
<evidence type="ECO:0000313" key="5">
    <source>
        <dbReference type="Proteomes" id="UP000752171"/>
    </source>
</evidence>
<comment type="caution">
    <text evidence="4">The sequence shown here is derived from an EMBL/GenBank/DDBJ whole genome shotgun (WGS) entry which is preliminary data.</text>
</comment>
<dbReference type="PANTHER" id="PTHR46609:SF7">
    <property type="match status" value="1"/>
</dbReference>
<dbReference type="Gene3D" id="3.90.320.10">
    <property type="match status" value="1"/>
</dbReference>